<comment type="caution">
    <text evidence="13">The sequence shown here is derived from an EMBL/GenBank/DDBJ whole genome shotgun (WGS) entry which is preliminary data.</text>
</comment>
<dbReference type="PIRSF" id="PIRSF000161">
    <property type="entry name" value="DHPR"/>
    <property type="match status" value="1"/>
</dbReference>
<feature type="binding site" evidence="9">
    <location>
        <position position="140"/>
    </location>
    <ligand>
        <name>(S)-2,3,4,5-tetrahydrodipicolinate</name>
        <dbReference type="ChEBI" id="CHEBI:16845"/>
    </ligand>
</feature>
<comment type="similarity">
    <text evidence="1 9">Belongs to the DapB family.</text>
</comment>
<comment type="function">
    <text evidence="9">Catalyzes the conversion of 4-hydroxy-tetrahydrodipicolinate (HTPA) to tetrahydrodipicolinate.</text>
</comment>
<evidence type="ECO:0000256" key="5">
    <source>
        <dbReference type="ARBA" id="ARBA00022915"/>
    </source>
</evidence>
<dbReference type="UniPathway" id="UPA00034">
    <property type="reaction ID" value="UER00018"/>
</dbReference>
<evidence type="ECO:0000259" key="12">
    <source>
        <dbReference type="Pfam" id="PF05173"/>
    </source>
</evidence>
<evidence type="ECO:0000313" key="13">
    <source>
        <dbReference type="EMBL" id="RDY22234.1"/>
    </source>
</evidence>
<dbReference type="GO" id="GO:0005829">
    <property type="term" value="C:cytosol"/>
    <property type="evidence" value="ECO:0007669"/>
    <property type="project" value="TreeGrafter"/>
</dbReference>
<keyword evidence="7 9" id="KW-0520">NAD</keyword>
<evidence type="ECO:0000313" key="14">
    <source>
        <dbReference type="Proteomes" id="UP000093352"/>
    </source>
</evidence>
<dbReference type="Pfam" id="PF01113">
    <property type="entry name" value="DapB_N"/>
    <property type="match status" value="1"/>
</dbReference>
<dbReference type="InterPro" id="IPR000846">
    <property type="entry name" value="DapB_N"/>
</dbReference>
<dbReference type="PROSITE" id="PS01298">
    <property type="entry name" value="DAPB"/>
    <property type="match status" value="1"/>
</dbReference>
<dbReference type="GO" id="GO:0051287">
    <property type="term" value="F:NAD binding"/>
    <property type="evidence" value="ECO:0007669"/>
    <property type="project" value="UniProtKB-UniRule"/>
</dbReference>
<dbReference type="GO" id="GO:0019877">
    <property type="term" value="P:diaminopimelate biosynthetic process"/>
    <property type="evidence" value="ECO:0007669"/>
    <property type="project" value="UniProtKB-UniRule"/>
</dbReference>
<dbReference type="Gene3D" id="3.40.50.720">
    <property type="entry name" value="NAD(P)-binding Rossmann-like Domain"/>
    <property type="match status" value="1"/>
</dbReference>
<keyword evidence="3 9" id="KW-0028">Amino-acid biosynthesis</keyword>
<feature type="active site" description="Proton donor/acceptor" evidence="9">
    <location>
        <position position="139"/>
    </location>
</feature>
<keyword evidence="6 9" id="KW-0560">Oxidoreductase</keyword>
<evidence type="ECO:0000256" key="6">
    <source>
        <dbReference type="ARBA" id="ARBA00023002"/>
    </source>
</evidence>
<evidence type="ECO:0000256" key="7">
    <source>
        <dbReference type="ARBA" id="ARBA00023027"/>
    </source>
</evidence>
<gene>
    <name evidence="9" type="primary">dapB</name>
    <name evidence="13" type="ORF">BBG48_000515</name>
</gene>
<evidence type="ECO:0000256" key="9">
    <source>
        <dbReference type="HAMAP-Rule" id="MF_00102"/>
    </source>
</evidence>
<feature type="domain" description="Dihydrodipicolinate reductase C-terminal" evidence="12">
    <location>
        <begin position="113"/>
        <end position="246"/>
    </location>
</feature>
<proteinExistence type="inferred from homology"/>
<dbReference type="AlphaFoldDB" id="A0A371IP18"/>
<feature type="binding site" evidence="9">
    <location>
        <begin position="149"/>
        <end position="150"/>
    </location>
    <ligand>
        <name>(S)-2,3,4,5-tetrahydrodipicolinate</name>
        <dbReference type="ChEBI" id="CHEBI:16845"/>
    </ligand>
</feature>
<reference evidence="13 14" key="1">
    <citation type="journal article" date="2016" name="Genome Announc.">
        <title>Draft Genome Sequence of Criibacterium bergeronii gen. nov., sp. nov., Strain CCRI-22567T, Isolated from a Vaginal Sample from a Woman with Bacterial Vaginosis.</title>
        <authorList>
            <person name="Maheux A.F."/>
            <person name="Berube E."/>
            <person name="Boudreau D.K."/>
            <person name="Raymond F."/>
            <person name="Corbeil J."/>
            <person name="Roy P.H."/>
            <person name="Boissinot M."/>
            <person name="Omar R.F."/>
        </authorList>
    </citation>
    <scope>NUCLEOTIDE SEQUENCE [LARGE SCALE GENOMIC DNA]</scope>
    <source>
        <strain evidence="13 14">CCRI-22567</strain>
    </source>
</reference>
<dbReference type="NCBIfam" id="TIGR00036">
    <property type="entry name" value="dapB"/>
    <property type="match status" value="1"/>
</dbReference>
<dbReference type="EC" id="1.17.1.8" evidence="9 10"/>
<dbReference type="FunFam" id="3.30.360.10:FF:000009">
    <property type="entry name" value="4-hydroxy-tetrahydrodipicolinate reductase"/>
    <property type="match status" value="1"/>
</dbReference>
<dbReference type="CDD" id="cd02274">
    <property type="entry name" value="DHDPR_N"/>
    <property type="match status" value="1"/>
</dbReference>
<keyword evidence="5 9" id="KW-0220">Diaminopimelate biosynthesis</keyword>
<evidence type="ECO:0000256" key="1">
    <source>
        <dbReference type="ARBA" id="ARBA00006642"/>
    </source>
</evidence>
<keyword evidence="14" id="KW-1185">Reference proteome</keyword>
<dbReference type="HAMAP" id="MF_00102">
    <property type="entry name" value="DapB"/>
    <property type="match status" value="1"/>
</dbReference>
<keyword evidence="2 9" id="KW-0963">Cytoplasm</keyword>
<comment type="catalytic activity">
    <reaction evidence="9">
        <text>(S)-2,3,4,5-tetrahydrodipicolinate + NAD(+) + H2O = (2S,4S)-4-hydroxy-2,3,4,5-tetrahydrodipicolinate + NADH + H(+)</text>
        <dbReference type="Rhea" id="RHEA:35323"/>
        <dbReference type="ChEBI" id="CHEBI:15377"/>
        <dbReference type="ChEBI" id="CHEBI:15378"/>
        <dbReference type="ChEBI" id="CHEBI:16845"/>
        <dbReference type="ChEBI" id="CHEBI:57540"/>
        <dbReference type="ChEBI" id="CHEBI:57945"/>
        <dbReference type="ChEBI" id="CHEBI:67139"/>
        <dbReference type="EC" id="1.17.1.8"/>
    </reaction>
</comment>
<evidence type="ECO:0000259" key="11">
    <source>
        <dbReference type="Pfam" id="PF01113"/>
    </source>
</evidence>
<evidence type="ECO:0000256" key="4">
    <source>
        <dbReference type="ARBA" id="ARBA00022857"/>
    </source>
</evidence>
<dbReference type="SUPFAM" id="SSF51735">
    <property type="entry name" value="NAD(P)-binding Rossmann-fold domains"/>
    <property type="match status" value="1"/>
</dbReference>
<comment type="subcellular location">
    <subcellularLocation>
        <location evidence="9">Cytoplasm</location>
    </subcellularLocation>
</comment>
<feature type="active site" description="Proton donor" evidence="9">
    <location>
        <position position="143"/>
    </location>
</feature>
<dbReference type="GO" id="GO:0016726">
    <property type="term" value="F:oxidoreductase activity, acting on CH or CH2 groups, NAD or NADP as acceptor"/>
    <property type="evidence" value="ECO:0007669"/>
    <property type="project" value="UniProtKB-UniRule"/>
</dbReference>
<dbReference type="InterPro" id="IPR036291">
    <property type="entry name" value="NAD(P)-bd_dom_sf"/>
</dbReference>
<keyword evidence="4 9" id="KW-0521">NADP</keyword>
<dbReference type="STRING" id="1871336.BBG48_00810"/>
<feature type="binding site" evidence="9">
    <location>
        <begin position="7"/>
        <end position="12"/>
    </location>
    <ligand>
        <name>NAD(+)</name>
        <dbReference type="ChEBI" id="CHEBI:57540"/>
    </ligand>
</feature>
<comment type="pathway">
    <text evidence="9">Amino-acid biosynthesis; L-lysine biosynthesis via DAP pathway; (S)-tetrahydrodipicolinate from L-aspartate: step 4/4.</text>
</comment>
<feature type="domain" description="Dihydrodipicolinate reductase N-terminal" evidence="11">
    <location>
        <begin position="1"/>
        <end position="110"/>
    </location>
</feature>
<dbReference type="Proteomes" id="UP000093352">
    <property type="component" value="Unassembled WGS sequence"/>
</dbReference>
<dbReference type="Gene3D" id="3.30.360.10">
    <property type="entry name" value="Dihydrodipicolinate Reductase, domain 2"/>
    <property type="match status" value="1"/>
</dbReference>
<evidence type="ECO:0000256" key="2">
    <source>
        <dbReference type="ARBA" id="ARBA00022490"/>
    </source>
</evidence>
<comment type="caution">
    <text evidence="9">Was originally thought to be a dihydrodipicolinate reductase (DHDPR), catalyzing the conversion of dihydrodipicolinate to tetrahydrodipicolinate. However, it was shown in E.coli that the substrate of the enzymatic reaction is not dihydrodipicolinate (DHDP) but in fact (2S,4S)-4-hydroxy-2,3,4,5-tetrahydrodipicolinic acid (HTPA), the product released by the DapA-catalyzed reaction.</text>
</comment>
<dbReference type="GO" id="GO:0008839">
    <property type="term" value="F:4-hydroxy-tetrahydrodipicolinate reductase"/>
    <property type="evidence" value="ECO:0007669"/>
    <property type="project" value="UniProtKB-UniRule"/>
</dbReference>
<feature type="binding site" evidence="9">
    <location>
        <position position="35"/>
    </location>
    <ligand>
        <name>NADP(+)</name>
        <dbReference type="ChEBI" id="CHEBI:58349"/>
    </ligand>
</feature>
<protein>
    <recommendedName>
        <fullName evidence="9 10">4-hydroxy-tetrahydrodipicolinate reductase</fullName>
        <shortName evidence="9">HTPA reductase</shortName>
        <ecNumber evidence="9 10">1.17.1.8</ecNumber>
    </recommendedName>
</protein>
<dbReference type="PANTHER" id="PTHR20836:SF7">
    <property type="entry name" value="4-HYDROXY-TETRAHYDRODIPICOLINATE REDUCTASE"/>
    <property type="match status" value="1"/>
</dbReference>
<evidence type="ECO:0000256" key="3">
    <source>
        <dbReference type="ARBA" id="ARBA00022605"/>
    </source>
</evidence>
<dbReference type="RefSeq" id="WP_068911590.1">
    <property type="nucleotide sequence ID" value="NZ_MBEW02000001.1"/>
</dbReference>
<evidence type="ECO:0000256" key="8">
    <source>
        <dbReference type="ARBA" id="ARBA00023154"/>
    </source>
</evidence>
<sequence length="248" mass="27118">MKILLSGAGGQMGITLAGIIKNKEGMEVVAGVSDRPVKADFTVYSSFKDVKEKADAVIDFSSPVVLEQLLDYCIKNNTPAVVCTTGYSKEQEQKIKDISKNIPIVYSGNMSLGINVMEYVVEQMAKMLADFDIEIVEKHHNLKKDAPSGTAKMLFDSANNGRKNSLTRLDGRAGFYDNRNKNEVGISAIRGGNIVGEHTVIFAGDDEVLEITHRASSKKIFANGAIKAALFLQEKENGLYNMNDCLNM</sequence>
<dbReference type="SUPFAM" id="SSF55347">
    <property type="entry name" value="Glyceraldehyde-3-phosphate dehydrogenase-like, C-terminal domain"/>
    <property type="match status" value="1"/>
</dbReference>
<feature type="binding site" evidence="9">
    <location>
        <begin position="83"/>
        <end position="85"/>
    </location>
    <ligand>
        <name>NAD(+)</name>
        <dbReference type="ChEBI" id="CHEBI:57540"/>
    </ligand>
</feature>
<dbReference type="PANTHER" id="PTHR20836">
    <property type="entry name" value="DIHYDRODIPICOLINATE REDUCTASE"/>
    <property type="match status" value="1"/>
</dbReference>
<dbReference type="InterPro" id="IPR022663">
    <property type="entry name" value="DapB_C"/>
</dbReference>
<feature type="binding site" evidence="9">
    <location>
        <begin position="107"/>
        <end position="110"/>
    </location>
    <ligand>
        <name>NAD(+)</name>
        <dbReference type="ChEBI" id="CHEBI:57540"/>
    </ligand>
</feature>
<dbReference type="GO" id="GO:0050661">
    <property type="term" value="F:NADP binding"/>
    <property type="evidence" value="ECO:0007669"/>
    <property type="project" value="UniProtKB-UniRule"/>
</dbReference>
<dbReference type="Pfam" id="PF05173">
    <property type="entry name" value="DapB_C"/>
    <property type="match status" value="1"/>
</dbReference>
<name>A0A371IP18_9FIRM</name>
<dbReference type="EMBL" id="MBEW02000001">
    <property type="protein sequence ID" value="RDY22234.1"/>
    <property type="molecule type" value="Genomic_DNA"/>
</dbReference>
<keyword evidence="8 9" id="KW-0457">Lysine biosynthesis</keyword>
<feature type="binding site" evidence="9">
    <location>
        <position position="34"/>
    </location>
    <ligand>
        <name>NAD(+)</name>
        <dbReference type="ChEBI" id="CHEBI:57540"/>
    </ligand>
</feature>
<dbReference type="InterPro" id="IPR023940">
    <property type="entry name" value="DHDPR_bac"/>
</dbReference>
<organism evidence="13 14">
    <name type="scientific">Criibacterium bergeronii</name>
    <dbReference type="NCBI Taxonomy" id="1871336"/>
    <lineage>
        <taxon>Bacteria</taxon>
        <taxon>Bacillati</taxon>
        <taxon>Bacillota</taxon>
        <taxon>Clostridia</taxon>
        <taxon>Peptostreptococcales</taxon>
        <taxon>Filifactoraceae</taxon>
        <taxon>Criibacterium</taxon>
    </lineage>
</organism>
<evidence type="ECO:0000256" key="10">
    <source>
        <dbReference type="NCBIfam" id="TIGR00036"/>
    </source>
</evidence>
<dbReference type="GO" id="GO:0009089">
    <property type="term" value="P:lysine biosynthetic process via diaminopimelate"/>
    <property type="evidence" value="ECO:0007669"/>
    <property type="project" value="UniProtKB-UniRule"/>
</dbReference>
<accession>A0A371IP18</accession>
<comment type="subunit">
    <text evidence="9">Homotetramer.</text>
</comment>
<comment type="catalytic activity">
    <reaction evidence="9">
        <text>(S)-2,3,4,5-tetrahydrodipicolinate + NADP(+) + H2O = (2S,4S)-4-hydroxy-2,3,4,5-tetrahydrodipicolinate + NADPH + H(+)</text>
        <dbReference type="Rhea" id="RHEA:35331"/>
        <dbReference type="ChEBI" id="CHEBI:15377"/>
        <dbReference type="ChEBI" id="CHEBI:15378"/>
        <dbReference type="ChEBI" id="CHEBI:16845"/>
        <dbReference type="ChEBI" id="CHEBI:57783"/>
        <dbReference type="ChEBI" id="CHEBI:58349"/>
        <dbReference type="ChEBI" id="CHEBI:67139"/>
        <dbReference type="EC" id="1.17.1.8"/>
    </reaction>
</comment>
<dbReference type="InterPro" id="IPR022664">
    <property type="entry name" value="DapB_N_CS"/>
</dbReference>